<feature type="region of interest" description="Disordered" evidence="1">
    <location>
        <begin position="1"/>
        <end position="23"/>
    </location>
</feature>
<evidence type="ECO:0000313" key="3">
    <source>
        <dbReference type="Proteomes" id="UP001177023"/>
    </source>
</evidence>
<feature type="compositionally biased region" description="Basic residues" evidence="1">
    <location>
        <begin position="156"/>
        <end position="185"/>
    </location>
</feature>
<protein>
    <submittedName>
        <fullName evidence="2">Uncharacterized protein</fullName>
    </submittedName>
</protein>
<organism evidence="2 3">
    <name type="scientific">Mesorhabditis spiculigera</name>
    <dbReference type="NCBI Taxonomy" id="96644"/>
    <lineage>
        <taxon>Eukaryota</taxon>
        <taxon>Metazoa</taxon>
        <taxon>Ecdysozoa</taxon>
        <taxon>Nematoda</taxon>
        <taxon>Chromadorea</taxon>
        <taxon>Rhabditida</taxon>
        <taxon>Rhabditina</taxon>
        <taxon>Rhabditomorpha</taxon>
        <taxon>Rhabditoidea</taxon>
        <taxon>Rhabditidae</taxon>
        <taxon>Mesorhabditinae</taxon>
        <taxon>Mesorhabditis</taxon>
    </lineage>
</organism>
<evidence type="ECO:0000256" key="1">
    <source>
        <dbReference type="SAM" id="MobiDB-lite"/>
    </source>
</evidence>
<feature type="compositionally biased region" description="Low complexity" evidence="1">
    <location>
        <begin position="288"/>
        <end position="298"/>
    </location>
</feature>
<dbReference type="EMBL" id="CATQJA010001439">
    <property type="protein sequence ID" value="CAJ0567256.1"/>
    <property type="molecule type" value="Genomic_DNA"/>
</dbReference>
<name>A0AA36CF85_9BILA</name>
<accession>A0AA36CF85</accession>
<comment type="caution">
    <text evidence="2">The sequence shown here is derived from an EMBL/GenBank/DDBJ whole genome shotgun (WGS) entry which is preliminary data.</text>
</comment>
<evidence type="ECO:0000313" key="2">
    <source>
        <dbReference type="EMBL" id="CAJ0567256.1"/>
    </source>
</evidence>
<reference evidence="2" key="1">
    <citation type="submission" date="2023-06" db="EMBL/GenBank/DDBJ databases">
        <authorList>
            <person name="Delattre M."/>
        </authorList>
    </citation>
    <scope>NUCLEOTIDE SEQUENCE</scope>
    <source>
        <strain evidence="2">AF72</strain>
    </source>
</reference>
<feature type="compositionally biased region" description="Basic and acidic residues" evidence="1">
    <location>
        <begin position="262"/>
        <end position="277"/>
    </location>
</feature>
<feature type="non-terminal residue" evidence="2">
    <location>
        <position position="343"/>
    </location>
</feature>
<dbReference type="Proteomes" id="UP001177023">
    <property type="component" value="Unassembled WGS sequence"/>
</dbReference>
<keyword evidence="3" id="KW-1185">Reference proteome</keyword>
<feature type="compositionally biased region" description="Basic and acidic residues" evidence="1">
    <location>
        <begin position="60"/>
        <end position="81"/>
    </location>
</feature>
<sequence length="343" mass="38018">MGNKKSKDQEDKALSPYSSWGHSLDDLLCGDGKICDDRWTPISLRSGEGSPNLQRRSTSHHTEGRRHSYAFDDLSLEDRPRTTTRGRRRSEVTTRRTSRRNGSVITVQPLPHSAGNLPRREWEYGYDEAESIRPISADEFVAPVHVPGRHPTYGGAKRKATKKRAKKPVKGGTFRKKKASKKRAKPRAEEWNDPVPSYISAPSVSTQPIQIFIDTARGTVKTNQAPGAVEVVRDGVRGGYIGQRSYNDLRRHRTVPLGQRGRSLDRNAQEARARKEISPAFRSPPPGATDSSSSGSTGRRIVPPKRSGDAAPPAPFRVLHAPDDLLAVRRLPTADVFNLSVSR</sequence>
<feature type="region of interest" description="Disordered" evidence="1">
    <location>
        <begin position="40"/>
        <end position="118"/>
    </location>
</feature>
<dbReference type="AlphaFoldDB" id="A0AA36CF85"/>
<feature type="region of interest" description="Disordered" evidence="1">
    <location>
        <begin position="251"/>
        <end position="317"/>
    </location>
</feature>
<proteinExistence type="predicted"/>
<feature type="region of interest" description="Disordered" evidence="1">
    <location>
        <begin position="146"/>
        <end position="194"/>
    </location>
</feature>
<feature type="compositionally biased region" description="Basic and acidic residues" evidence="1">
    <location>
        <begin position="1"/>
        <end position="13"/>
    </location>
</feature>
<gene>
    <name evidence="2" type="ORF">MSPICULIGERA_LOCUS5814</name>
</gene>